<feature type="non-terminal residue" evidence="3">
    <location>
        <position position="72"/>
    </location>
</feature>
<dbReference type="InterPro" id="IPR038721">
    <property type="entry name" value="IS701-like_DDE_dom"/>
</dbReference>
<reference evidence="3 4" key="1">
    <citation type="submission" date="2020-04" db="EMBL/GenBank/DDBJ databases">
        <title>Gordonia sp. nov. TBRC 11910.</title>
        <authorList>
            <person name="Suriyachadkun C."/>
        </authorList>
    </citation>
    <scope>NUCLEOTIDE SEQUENCE [LARGE SCALE GENOMIC DNA]</scope>
    <source>
        <strain evidence="3 4">TBRC 11910</strain>
    </source>
</reference>
<dbReference type="Pfam" id="PF13546">
    <property type="entry name" value="DDE_5"/>
    <property type="match status" value="1"/>
</dbReference>
<accession>A0A848L8S0</accession>
<feature type="region of interest" description="Disordered" evidence="1">
    <location>
        <begin position="1"/>
        <end position="30"/>
    </location>
</feature>
<feature type="region of interest" description="Disordered" evidence="1">
    <location>
        <begin position="51"/>
        <end position="72"/>
    </location>
</feature>
<protein>
    <submittedName>
        <fullName evidence="3">Transposase</fullName>
    </submittedName>
</protein>
<evidence type="ECO:0000259" key="2">
    <source>
        <dbReference type="Pfam" id="PF13546"/>
    </source>
</evidence>
<organism evidence="3 4">
    <name type="scientific">Gordonia asplenii</name>
    <dbReference type="NCBI Taxonomy" id="2725283"/>
    <lineage>
        <taxon>Bacteria</taxon>
        <taxon>Bacillati</taxon>
        <taxon>Actinomycetota</taxon>
        <taxon>Actinomycetes</taxon>
        <taxon>Mycobacteriales</taxon>
        <taxon>Gordoniaceae</taxon>
        <taxon>Gordonia</taxon>
    </lineage>
</organism>
<feature type="non-terminal residue" evidence="3">
    <location>
        <position position="1"/>
    </location>
</feature>
<proteinExistence type="predicted"/>
<gene>
    <name evidence="3" type="ORF">HH308_29490</name>
</gene>
<dbReference type="EMBL" id="JABBNB010000132">
    <property type="protein sequence ID" value="NMO05355.1"/>
    <property type="molecule type" value="Genomic_DNA"/>
</dbReference>
<feature type="domain" description="Transposase IS701-like DDE" evidence="2">
    <location>
        <begin position="2"/>
        <end position="56"/>
    </location>
</feature>
<comment type="caution">
    <text evidence="3">The sequence shown here is derived from an EMBL/GenBank/DDBJ whole genome shotgun (WGS) entry which is preliminary data.</text>
</comment>
<sequence>ATAYSGDAVPTTADYTGRGRRPTPKYPDEPLTCKDLIIAAGRDNCRQITWRHGSRRTPTNPDAELSGQFSVL</sequence>
<dbReference type="RefSeq" id="WP_211188996.1">
    <property type="nucleotide sequence ID" value="NZ_JABBNB010000132.1"/>
</dbReference>
<dbReference type="AlphaFoldDB" id="A0A848L8S0"/>
<keyword evidence="4" id="KW-1185">Reference proteome</keyword>
<evidence type="ECO:0000313" key="4">
    <source>
        <dbReference type="Proteomes" id="UP000550729"/>
    </source>
</evidence>
<dbReference type="Proteomes" id="UP000550729">
    <property type="component" value="Unassembled WGS sequence"/>
</dbReference>
<evidence type="ECO:0000256" key="1">
    <source>
        <dbReference type="SAM" id="MobiDB-lite"/>
    </source>
</evidence>
<evidence type="ECO:0000313" key="3">
    <source>
        <dbReference type="EMBL" id="NMO05355.1"/>
    </source>
</evidence>
<name>A0A848L8S0_9ACTN</name>